<evidence type="ECO:0000313" key="14">
    <source>
        <dbReference type="EMBL" id="RFU96178.1"/>
    </source>
</evidence>
<dbReference type="FunFam" id="3.40.50.880:FF:000002">
    <property type="entry name" value="CTP synthase"/>
    <property type="match status" value="1"/>
</dbReference>
<feature type="binding site" evidence="11">
    <location>
        <begin position="148"/>
        <end position="150"/>
    </location>
    <ligand>
        <name>CTP</name>
        <dbReference type="ChEBI" id="CHEBI:37563"/>
        <note>allosteric inhibitor</note>
    </ligand>
</feature>
<feature type="binding site" evidence="11">
    <location>
        <begin position="14"/>
        <end position="19"/>
    </location>
    <ligand>
        <name>ATP</name>
        <dbReference type="ChEBI" id="CHEBI:30616"/>
    </ligand>
</feature>
<evidence type="ECO:0000256" key="10">
    <source>
        <dbReference type="ARBA" id="ARBA00047781"/>
    </source>
</evidence>
<dbReference type="InterPro" id="IPR029062">
    <property type="entry name" value="Class_I_gatase-like"/>
</dbReference>
<dbReference type="NCBIfam" id="NF003792">
    <property type="entry name" value="PRK05380.1"/>
    <property type="match status" value="1"/>
</dbReference>
<evidence type="ECO:0000256" key="6">
    <source>
        <dbReference type="ARBA" id="ARBA00022840"/>
    </source>
</evidence>
<sequence>MAKHIFVTGGVVSGLGKGITAASLGRLLKARGLKIAAQKLDPYMNVDPGTMSPYQHGEVFVTEDGSETDLDLGHYERFIDEDLNKYSNLTSGRVYWNVLSKERSGAYLGSTVQIIPHVTTEIKEAIYALDRKTEAEVIITEIGGTTGDIESQPFLEAIRQIGHEVGQDNCIFIHVTLVPYLKSSKEHKSKPTQHSVKELMASGIFPDIIVTRSDEPLEESIKDKIALFCNVNRDCVIENKTVPVLYEAPMMLRSEKLDEIVCRELKLQTREPDLSDWEAMLTRIAGAKKQVRIALVGKYIQLHDAYLSVMEALKHGGWEHGAEVQIDWVDSELVTKNTVDKLLSGADGILVPGGFGDRGIEGKILSAQYAREQQIPYLGICLGMQIAVIEFARHVAGYPDAHSSEFAPDSQHPVIALMPDQRGNIPKGGTMRLGSYPCVVKPNTHMSKVYKQSERIGERHRHRYEFNNAFREILQEKGLVICGTSPDETLVEAVEISSHPFFIGVQYHPEFKSRPNRPHPLFSGFIAASLAHKS</sequence>
<comment type="similarity">
    <text evidence="2 11">Belongs to the CTP synthase family.</text>
</comment>
<keyword evidence="8 11" id="KW-0315">Glutamine amidotransferase</keyword>
<evidence type="ECO:0000256" key="11">
    <source>
        <dbReference type="HAMAP-Rule" id="MF_01227"/>
    </source>
</evidence>
<feature type="binding site" evidence="11">
    <location>
        <position position="224"/>
    </location>
    <ligand>
        <name>UTP</name>
        <dbReference type="ChEBI" id="CHEBI:46398"/>
    </ligand>
</feature>
<feature type="binding site" evidence="11">
    <location>
        <position position="463"/>
    </location>
    <ligand>
        <name>L-glutamine</name>
        <dbReference type="ChEBI" id="CHEBI:58359"/>
    </ligand>
</feature>
<dbReference type="EC" id="6.3.4.2" evidence="11"/>
<keyword evidence="6 11" id="KW-0067">ATP-binding</keyword>
<dbReference type="GO" id="GO:0019856">
    <property type="term" value="P:pyrimidine nucleobase biosynthetic process"/>
    <property type="evidence" value="ECO:0007669"/>
    <property type="project" value="TreeGrafter"/>
</dbReference>
<dbReference type="InterPro" id="IPR017456">
    <property type="entry name" value="CTP_synthase_N"/>
</dbReference>
<dbReference type="SUPFAM" id="SSF52317">
    <property type="entry name" value="Class I glutamine amidotransferase-like"/>
    <property type="match status" value="1"/>
</dbReference>
<dbReference type="GO" id="GO:0042802">
    <property type="term" value="F:identical protein binding"/>
    <property type="evidence" value="ECO:0007669"/>
    <property type="project" value="TreeGrafter"/>
</dbReference>
<proteinExistence type="inferred from homology"/>
<feature type="domain" description="CTP synthase N-terminal" evidence="13">
    <location>
        <begin position="3"/>
        <end position="267"/>
    </location>
</feature>
<feature type="binding site" evidence="11">
    <location>
        <position position="13"/>
    </location>
    <ligand>
        <name>UTP</name>
        <dbReference type="ChEBI" id="CHEBI:46398"/>
    </ligand>
</feature>
<reference evidence="14 15" key="2">
    <citation type="submission" date="2018-09" db="EMBL/GenBank/DDBJ databases">
        <title>Genome of Sphaerochaeta halotolerans strain 4-11.</title>
        <authorList>
            <person name="Nazina T.N."/>
            <person name="Sokolova D.S."/>
        </authorList>
    </citation>
    <scope>NUCLEOTIDE SEQUENCE [LARGE SCALE GENOMIC DNA]</scope>
    <source>
        <strain evidence="14 15">4-11</strain>
    </source>
</reference>
<dbReference type="Gene3D" id="3.40.50.880">
    <property type="match status" value="1"/>
</dbReference>
<dbReference type="CDD" id="cd01746">
    <property type="entry name" value="GATase1_CTP_Synthase"/>
    <property type="match status" value="1"/>
</dbReference>
<evidence type="ECO:0000256" key="2">
    <source>
        <dbReference type="ARBA" id="ARBA00007533"/>
    </source>
</evidence>
<dbReference type="Gene3D" id="3.40.50.300">
    <property type="entry name" value="P-loop containing nucleotide triphosphate hydrolases"/>
    <property type="match status" value="1"/>
</dbReference>
<dbReference type="InterPro" id="IPR004468">
    <property type="entry name" value="CTP_synthase"/>
</dbReference>
<feature type="binding site" evidence="11">
    <location>
        <position position="71"/>
    </location>
    <ligand>
        <name>Mg(2+)</name>
        <dbReference type="ChEBI" id="CHEBI:18420"/>
    </ligand>
</feature>
<dbReference type="InterPro" id="IPR027417">
    <property type="entry name" value="P-loop_NTPase"/>
</dbReference>
<dbReference type="GO" id="GO:0046872">
    <property type="term" value="F:metal ion binding"/>
    <property type="evidence" value="ECO:0007669"/>
    <property type="project" value="UniProtKB-KW"/>
</dbReference>
<dbReference type="HAMAP" id="MF_01227">
    <property type="entry name" value="PyrG"/>
    <property type="match status" value="1"/>
</dbReference>
<feature type="binding site" evidence="11">
    <location>
        <begin position="382"/>
        <end position="385"/>
    </location>
    <ligand>
        <name>L-glutamine</name>
        <dbReference type="ChEBI" id="CHEBI:58359"/>
    </ligand>
</feature>
<feature type="binding site" evidence="11">
    <location>
        <begin position="188"/>
        <end position="193"/>
    </location>
    <ligand>
        <name>UTP</name>
        <dbReference type="ChEBI" id="CHEBI:46398"/>
    </ligand>
</feature>
<feature type="active site" evidence="11">
    <location>
        <position position="508"/>
    </location>
</feature>
<dbReference type="GO" id="GO:0005524">
    <property type="term" value="F:ATP binding"/>
    <property type="evidence" value="ECO:0007669"/>
    <property type="project" value="UniProtKB-KW"/>
</dbReference>
<evidence type="ECO:0000256" key="4">
    <source>
        <dbReference type="ARBA" id="ARBA00022723"/>
    </source>
</evidence>
<comment type="catalytic activity">
    <reaction evidence="11">
        <text>UTP + NH4(+) + ATP = CTP + ADP + phosphate + 2 H(+)</text>
        <dbReference type="Rhea" id="RHEA:16597"/>
        <dbReference type="ChEBI" id="CHEBI:15378"/>
        <dbReference type="ChEBI" id="CHEBI:28938"/>
        <dbReference type="ChEBI" id="CHEBI:30616"/>
        <dbReference type="ChEBI" id="CHEBI:37563"/>
        <dbReference type="ChEBI" id="CHEBI:43474"/>
        <dbReference type="ChEBI" id="CHEBI:46398"/>
        <dbReference type="ChEBI" id="CHEBI:456216"/>
    </reaction>
</comment>
<comment type="catalytic activity">
    <reaction evidence="10 11">
        <text>UTP + L-glutamine + ATP + H2O = CTP + L-glutamate + ADP + phosphate + 2 H(+)</text>
        <dbReference type="Rhea" id="RHEA:26426"/>
        <dbReference type="ChEBI" id="CHEBI:15377"/>
        <dbReference type="ChEBI" id="CHEBI:15378"/>
        <dbReference type="ChEBI" id="CHEBI:29985"/>
        <dbReference type="ChEBI" id="CHEBI:30616"/>
        <dbReference type="ChEBI" id="CHEBI:37563"/>
        <dbReference type="ChEBI" id="CHEBI:43474"/>
        <dbReference type="ChEBI" id="CHEBI:46398"/>
        <dbReference type="ChEBI" id="CHEBI:58359"/>
        <dbReference type="ChEBI" id="CHEBI:456216"/>
        <dbReference type="EC" id="6.3.4.2"/>
    </reaction>
</comment>
<keyword evidence="7 11" id="KW-0460">Magnesium</keyword>
<organism evidence="14 15">
    <name type="scientific">Sphaerochaeta halotolerans</name>
    <dbReference type="NCBI Taxonomy" id="2293840"/>
    <lineage>
        <taxon>Bacteria</taxon>
        <taxon>Pseudomonadati</taxon>
        <taxon>Spirochaetota</taxon>
        <taxon>Spirochaetia</taxon>
        <taxon>Spirochaetales</taxon>
        <taxon>Sphaerochaetaceae</taxon>
        <taxon>Sphaerochaeta</taxon>
    </lineage>
</organism>
<dbReference type="NCBIfam" id="TIGR00337">
    <property type="entry name" value="PyrG"/>
    <property type="match status" value="1"/>
</dbReference>
<evidence type="ECO:0000259" key="13">
    <source>
        <dbReference type="Pfam" id="PF06418"/>
    </source>
</evidence>
<evidence type="ECO:0000259" key="12">
    <source>
        <dbReference type="Pfam" id="PF00117"/>
    </source>
</evidence>
<dbReference type="EMBL" id="QUWK01000001">
    <property type="protein sequence ID" value="RFU96178.1"/>
    <property type="molecule type" value="Genomic_DNA"/>
</dbReference>
<dbReference type="InterPro" id="IPR017926">
    <property type="entry name" value="GATASE"/>
</dbReference>
<dbReference type="UniPathway" id="UPA00159">
    <property type="reaction ID" value="UER00277"/>
</dbReference>
<evidence type="ECO:0000256" key="5">
    <source>
        <dbReference type="ARBA" id="ARBA00022741"/>
    </source>
</evidence>
<protein>
    <recommendedName>
        <fullName evidence="11">CTP synthase</fullName>
        <ecNumber evidence="11">6.3.4.2</ecNumber>
    </recommendedName>
    <alternativeName>
        <fullName evidence="11">Cytidine 5'-triphosphate synthase</fullName>
    </alternativeName>
    <alternativeName>
        <fullName evidence="11">Cytidine triphosphate synthetase</fullName>
        <shortName evidence="11">CTP synthetase</shortName>
        <shortName evidence="11">CTPS</shortName>
    </alternativeName>
    <alternativeName>
        <fullName evidence="11">UTP--ammonia ligase</fullName>
    </alternativeName>
</protein>
<dbReference type="GO" id="GO:0005829">
    <property type="term" value="C:cytosol"/>
    <property type="evidence" value="ECO:0007669"/>
    <property type="project" value="TreeGrafter"/>
</dbReference>
<evidence type="ECO:0000256" key="8">
    <source>
        <dbReference type="ARBA" id="ARBA00022962"/>
    </source>
</evidence>
<feature type="binding site" evidence="11">
    <location>
        <position position="354"/>
    </location>
    <ligand>
        <name>L-glutamine</name>
        <dbReference type="ChEBI" id="CHEBI:58359"/>
    </ligand>
</feature>
<dbReference type="GO" id="GO:0003883">
    <property type="term" value="F:CTP synthase activity"/>
    <property type="evidence" value="ECO:0007669"/>
    <property type="project" value="UniProtKB-UniRule"/>
</dbReference>
<dbReference type="AlphaFoldDB" id="A0A372MLD9"/>
<accession>A0A372MLD9</accession>
<feature type="binding site" evidence="11">
    <location>
        <position position="13"/>
    </location>
    <ligand>
        <name>CTP</name>
        <dbReference type="ChEBI" id="CHEBI:37563"/>
        <note>allosteric inhibitor</note>
    </ligand>
</feature>
<feature type="binding site" evidence="11">
    <location>
        <position position="141"/>
    </location>
    <ligand>
        <name>Mg(2+)</name>
        <dbReference type="ChEBI" id="CHEBI:18420"/>
    </ligand>
</feature>
<keyword evidence="5 11" id="KW-0547">Nucleotide-binding</keyword>
<feature type="active site" description="Nucleophile; for glutamine hydrolysis" evidence="11">
    <location>
        <position position="381"/>
    </location>
</feature>
<dbReference type="CDD" id="cd03113">
    <property type="entry name" value="CTPS_N"/>
    <property type="match status" value="1"/>
</dbReference>
<dbReference type="GO" id="GO:0044210">
    <property type="term" value="P:'de novo' CTP biosynthetic process"/>
    <property type="evidence" value="ECO:0007669"/>
    <property type="project" value="UniProtKB-UniRule"/>
</dbReference>
<comment type="catalytic activity">
    <reaction evidence="11">
        <text>L-glutamine + H2O = L-glutamate + NH4(+)</text>
        <dbReference type="Rhea" id="RHEA:15889"/>
        <dbReference type="ChEBI" id="CHEBI:15377"/>
        <dbReference type="ChEBI" id="CHEBI:28938"/>
        <dbReference type="ChEBI" id="CHEBI:29985"/>
        <dbReference type="ChEBI" id="CHEBI:58359"/>
    </reaction>
</comment>
<feature type="binding site" evidence="11">
    <location>
        <begin position="240"/>
        <end position="242"/>
    </location>
    <ligand>
        <name>ATP</name>
        <dbReference type="ChEBI" id="CHEBI:30616"/>
    </ligand>
</feature>
<evidence type="ECO:0000313" key="15">
    <source>
        <dbReference type="Proteomes" id="UP000264002"/>
    </source>
</evidence>
<feature type="binding site" evidence="11">
    <location>
        <position position="224"/>
    </location>
    <ligand>
        <name>CTP</name>
        <dbReference type="ChEBI" id="CHEBI:37563"/>
        <note>allosteric inhibitor</note>
    </ligand>
</feature>
<keyword evidence="3 11" id="KW-0436">Ligase</keyword>
<keyword evidence="9 11" id="KW-0665">Pyrimidine biosynthesis</keyword>
<feature type="region of interest" description="Amidoligase domain" evidence="11">
    <location>
        <begin position="1"/>
        <end position="267"/>
    </location>
</feature>
<dbReference type="PROSITE" id="PS51273">
    <property type="entry name" value="GATASE_TYPE_1"/>
    <property type="match status" value="1"/>
</dbReference>
<feature type="binding site" evidence="11">
    <location>
        <position position="71"/>
    </location>
    <ligand>
        <name>ATP</name>
        <dbReference type="ChEBI" id="CHEBI:30616"/>
    </ligand>
</feature>
<dbReference type="Proteomes" id="UP000264002">
    <property type="component" value="Unassembled WGS sequence"/>
</dbReference>
<reference evidence="15" key="1">
    <citation type="submission" date="2018-08" db="EMBL/GenBank/DDBJ databases">
        <authorList>
            <person name="Grouzdev D.S."/>
            <person name="Krutkina M.S."/>
        </authorList>
    </citation>
    <scope>NUCLEOTIDE SEQUENCE [LARGE SCALE GENOMIC DNA]</scope>
    <source>
        <strain evidence="15">4-11</strain>
    </source>
</reference>
<evidence type="ECO:0000256" key="9">
    <source>
        <dbReference type="ARBA" id="ARBA00022975"/>
    </source>
</evidence>
<comment type="pathway">
    <text evidence="1 11">Pyrimidine metabolism; CTP biosynthesis via de novo pathway; CTP from UDP: step 2/2.</text>
</comment>
<feature type="active site" evidence="11">
    <location>
        <position position="510"/>
    </location>
</feature>
<dbReference type="Pfam" id="PF06418">
    <property type="entry name" value="CTP_synth_N"/>
    <property type="match status" value="1"/>
</dbReference>
<dbReference type="SUPFAM" id="SSF52540">
    <property type="entry name" value="P-loop containing nucleoside triphosphate hydrolases"/>
    <property type="match status" value="1"/>
</dbReference>
<gene>
    <name evidence="11" type="primary">pyrG</name>
    <name evidence="14" type="ORF">DYP60_00995</name>
</gene>
<evidence type="ECO:0000256" key="7">
    <source>
        <dbReference type="ARBA" id="ARBA00022842"/>
    </source>
</evidence>
<dbReference type="PANTHER" id="PTHR11550">
    <property type="entry name" value="CTP SYNTHASE"/>
    <property type="match status" value="1"/>
</dbReference>
<comment type="function">
    <text evidence="11">Catalyzes the ATP-dependent amination of UTP to CTP with either L-glutamine or ammonia as the source of nitrogen. Regulates intracellular CTP levels through interactions with the four ribonucleotide triphosphates.</text>
</comment>
<dbReference type="GO" id="GO:0097268">
    <property type="term" value="C:cytoophidium"/>
    <property type="evidence" value="ECO:0007669"/>
    <property type="project" value="UniProtKB-ARBA"/>
</dbReference>
<dbReference type="FunFam" id="3.40.50.300:FF:000009">
    <property type="entry name" value="CTP synthase"/>
    <property type="match status" value="1"/>
</dbReference>
<feature type="binding site" evidence="11">
    <location>
        <begin position="188"/>
        <end position="193"/>
    </location>
    <ligand>
        <name>CTP</name>
        <dbReference type="ChEBI" id="CHEBI:37563"/>
        <note>allosteric inhibitor</note>
    </ligand>
</feature>
<evidence type="ECO:0000256" key="1">
    <source>
        <dbReference type="ARBA" id="ARBA00005171"/>
    </source>
</evidence>
<comment type="miscellaneous">
    <text evidence="11">CTPSs have evolved a hybrid strategy for distinguishing between UTP and CTP. The overlapping regions of the product feedback inhibitory and substrate sites recognize a common feature in both compounds, the triphosphate moiety. To differentiate isosteric substrate and product pyrimidine rings, an additional pocket far from the expected kinase/ligase catalytic site, specifically recognizes the cytosine and ribose portions of the product inhibitor.</text>
</comment>
<comment type="subunit">
    <text evidence="11">Homotetramer.</text>
</comment>
<dbReference type="InterPro" id="IPR033828">
    <property type="entry name" value="GATase1_CTP_Synthase"/>
</dbReference>
<feature type="binding site" evidence="11">
    <location>
        <position position="405"/>
    </location>
    <ligand>
        <name>L-glutamine</name>
        <dbReference type="ChEBI" id="CHEBI:58359"/>
    </ligand>
</feature>
<keyword evidence="15" id="KW-1185">Reference proteome</keyword>
<dbReference type="RefSeq" id="WP_117328999.1">
    <property type="nucleotide sequence ID" value="NZ_QUWK01000001.1"/>
</dbReference>
<feature type="binding site" evidence="11">
    <location>
        <position position="54"/>
    </location>
    <ligand>
        <name>L-glutamine</name>
        <dbReference type="ChEBI" id="CHEBI:58359"/>
    </ligand>
</feature>
<comment type="activity regulation">
    <text evidence="11">Allosterically activated by GTP, when glutamine is the substrate; GTP has no effect on the reaction when ammonia is the substrate. The allosteric effector GTP functions by stabilizing the protein conformation that binds the tetrahedral intermediate(s) formed during glutamine hydrolysis. Inhibited by the product CTP, via allosteric rather than competitive inhibition.</text>
</comment>
<name>A0A372MLD9_9SPIR</name>
<dbReference type="PANTHER" id="PTHR11550:SF0">
    <property type="entry name" value="CTP SYNTHASE-RELATED"/>
    <property type="match status" value="1"/>
</dbReference>
<dbReference type="Pfam" id="PF00117">
    <property type="entry name" value="GATase"/>
    <property type="match status" value="1"/>
</dbReference>
<keyword evidence="4 11" id="KW-0479">Metal-binding</keyword>
<evidence type="ECO:0000256" key="3">
    <source>
        <dbReference type="ARBA" id="ARBA00022598"/>
    </source>
</evidence>
<comment type="caution">
    <text evidence="14">The sequence shown here is derived from an EMBL/GenBank/DDBJ whole genome shotgun (WGS) entry which is preliminary data.</text>
</comment>
<dbReference type="GO" id="GO:0004359">
    <property type="term" value="F:glutaminase activity"/>
    <property type="evidence" value="ECO:0007669"/>
    <property type="project" value="RHEA"/>
</dbReference>
<feature type="domain" description="Glutamine amidotransferase" evidence="12">
    <location>
        <begin position="302"/>
        <end position="527"/>
    </location>
</feature>